<evidence type="ECO:0000313" key="2">
    <source>
        <dbReference type="EMBL" id="CAG7626951.1"/>
    </source>
</evidence>
<evidence type="ECO:0000256" key="1">
    <source>
        <dbReference type="SAM" id="Phobius"/>
    </source>
</evidence>
<keyword evidence="1" id="KW-0472">Membrane</keyword>
<accession>A0A9W4EDC6</accession>
<protein>
    <submittedName>
        <fullName evidence="2">DoxX-like protein</fullName>
    </submittedName>
</protein>
<dbReference type="EMBL" id="CAJVAX010000012">
    <property type="protein sequence ID" value="CAG7626951.1"/>
    <property type="molecule type" value="Genomic_DNA"/>
</dbReference>
<name>A0A9W4EDC6_9ACTN</name>
<keyword evidence="1" id="KW-1133">Transmembrane helix</keyword>
<keyword evidence="3" id="KW-1185">Reference proteome</keyword>
<comment type="caution">
    <text evidence="2">The sequence shown here is derived from an EMBL/GenBank/DDBJ whole genome shotgun (WGS) entry which is preliminary data.</text>
</comment>
<gene>
    <name evidence="2" type="ORF">SBRY_20315</name>
</gene>
<keyword evidence="1" id="KW-0812">Transmembrane</keyword>
<dbReference type="Proteomes" id="UP001153328">
    <property type="component" value="Unassembled WGS sequence"/>
</dbReference>
<dbReference type="RefSeq" id="WP_205042458.1">
    <property type="nucleotide sequence ID" value="NZ_CAJVAX010000012.1"/>
</dbReference>
<reference evidence="2" key="1">
    <citation type="submission" date="2021-06" db="EMBL/GenBank/DDBJ databases">
        <authorList>
            <person name="Arsene-Ploetze F."/>
        </authorList>
    </citation>
    <scope>NUCLEOTIDE SEQUENCE</scope>
    <source>
        <strain evidence="2">SBRY1</strain>
    </source>
</reference>
<evidence type="ECO:0000313" key="3">
    <source>
        <dbReference type="Proteomes" id="UP001153328"/>
    </source>
</evidence>
<organism evidence="2 3">
    <name type="scientific">Actinacidiphila bryophytorum</name>
    <dbReference type="NCBI Taxonomy" id="1436133"/>
    <lineage>
        <taxon>Bacteria</taxon>
        <taxon>Bacillati</taxon>
        <taxon>Actinomycetota</taxon>
        <taxon>Actinomycetes</taxon>
        <taxon>Kitasatosporales</taxon>
        <taxon>Streptomycetaceae</taxon>
        <taxon>Actinacidiphila</taxon>
    </lineage>
</organism>
<proteinExistence type="predicted"/>
<sequence length="139" mass="14631">MKLRQAPPRAATGVFVLHSGLQKWKGDDASAEVLHGMACGVYPVFKKLTPQQFQRLLACGEITTGSLLLMPFVPAALAGAALTGFSAALLGLYARTPGMRQPGSVWPTQDGIALAKDSWMFGVGLGLLADAADERCCRG</sequence>
<feature type="transmembrane region" description="Helical" evidence="1">
    <location>
        <begin position="72"/>
        <end position="94"/>
    </location>
</feature>
<dbReference type="AlphaFoldDB" id="A0A9W4EDC6"/>